<dbReference type="RefSeq" id="XP_064767753.1">
    <property type="nucleotide sequence ID" value="XM_064912856.1"/>
</dbReference>
<dbReference type="Gene3D" id="1.20.5.1940">
    <property type="match status" value="1"/>
</dbReference>
<dbReference type="Gene3D" id="1.25.40.90">
    <property type="match status" value="1"/>
</dbReference>
<accession>A0ABR1F4F7</accession>
<dbReference type="EMBL" id="JBBJBU010000007">
    <property type="protein sequence ID" value="KAK7204720.1"/>
    <property type="molecule type" value="Genomic_DNA"/>
</dbReference>
<dbReference type="InterPro" id="IPR036028">
    <property type="entry name" value="SH3-like_dom_sf"/>
</dbReference>
<dbReference type="Proteomes" id="UP001498771">
    <property type="component" value="Unassembled WGS sequence"/>
</dbReference>
<evidence type="ECO:0000256" key="2">
    <source>
        <dbReference type="ARBA" id="ARBA00004125"/>
    </source>
</evidence>
<dbReference type="PRINTS" id="PR00452">
    <property type="entry name" value="SH3DOMAIN"/>
</dbReference>
<dbReference type="SUPFAM" id="SSF50044">
    <property type="entry name" value="SH3-domain"/>
    <property type="match status" value="1"/>
</dbReference>
<keyword evidence="10" id="KW-0472">Membrane</keyword>
<evidence type="ECO:0000259" key="13">
    <source>
        <dbReference type="PROSITE" id="PS50002"/>
    </source>
</evidence>
<evidence type="ECO:0000259" key="14">
    <source>
        <dbReference type="PROSITE" id="PS50179"/>
    </source>
</evidence>
<dbReference type="PRINTS" id="PR00499">
    <property type="entry name" value="P67PHOX"/>
</dbReference>
<dbReference type="InterPro" id="IPR004152">
    <property type="entry name" value="GAT_dom"/>
</dbReference>
<proteinExistence type="inferred from homology"/>
<dbReference type="SUPFAM" id="SSF89009">
    <property type="entry name" value="GAT-like domain"/>
    <property type="match status" value="1"/>
</dbReference>
<dbReference type="Pfam" id="PF03127">
    <property type="entry name" value="GAT"/>
    <property type="match status" value="1"/>
</dbReference>
<comment type="function">
    <text evidence="1">Component of the ESCRT-0 complex which is the sorting receptor for ubiquitinated cargo proteins at the multivesicular body (MVB).</text>
</comment>
<evidence type="ECO:0000256" key="1">
    <source>
        <dbReference type="ARBA" id="ARBA00002654"/>
    </source>
</evidence>
<organism evidence="15 16">
    <name type="scientific">Myxozyma melibiosi</name>
    <dbReference type="NCBI Taxonomy" id="54550"/>
    <lineage>
        <taxon>Eukaryota</taxon>
        <taxon>Fungi</taxon>
        <taxon>Dikarya</taxon>
        <taxon>Ascomycota</taxon>
        <taxon>Saccharomycotina</taxon>
        <taxon>Lipomycetes</taxon>
        <taxon>Lipomycetales</taxon>
        <taxon>Lipomycetaceae</taxon>
        <taxon>Myxozyma</taxon>
    </lineage>
</organism>
<evidence type="ECO:0000256" key="10">
    <source>
        <dbReference type="ARBA" id="ARBA00023136"/>
    </source>
</evidence>
<keyword evidence="7" id="KW-0813">Transport</keyword>
<dbReference type="CDD" id="cd16978">
    <property type="entry name" value="VHS_HSE1"/>
    <property type="match status" value="1"/>
</dbReference>
<comment type="caution">
    <text evidence="15">The sequence shown here is derived from an EMBL/GenBank/DDBJ whole genome shotgun (WGS) entry which is preliminary data.</text>
</comment>
<feature type="compositionally biased region" description="Low complexity" evidence="12">
    <location>
        <begin position="196"/>
        <end position="221"/>
    </location>
</feature>
<feature type="region of interest" description="Disordered" evidence="12">
    <location>
        <begin position="394"/>
        <end position="413"/>
    </location>
</feature>
<feature type="compositionally biased region" description="Low complexity" evidence="12">
    <location>
        <begin position="422"/>
        <end position="431"/>
    </location>
</feature>
<dbReference type="InterPro" id="IPR003903">
    <property type="entry name" value="UIM_dom"/>
</dbReference>
<evidence type="ECO:0000256" key="12">
    <source>
        <dbReference type="SAM" id="MobiDB-lite"/>
    </source>
</evidence>
<feature type="domain" description="SH3" evidence="13">
    <location>
        <begin position="224"/>
        <end position="283"/>
    </location>
</feature>
<evidence type="ECO:0000256" key="3">
    <source>
        <dbReference type="ARBA" id="ARBA00009666"/>
    </source>
</evidence>
<dbReference type="SMART" id="SM00326">
    <property type="entry name" value="SH3"/>
    <property type="match status" value="1"/>
</dbReference>
<evidence type="ECO:0000256" key="7">
    <source>
        <dbReference type="ARBA" id="ARBA00022448"/>
    </source>
</evidence>
<evidence type="ECO:0000256" key="6">
    <source>
        <dbReference type="ARBA" id="ARBA00022443"/>
    </source>
</evidence>
<feature type="domain" description="VHS" evidence="14">
    <location>
        <begin position="18"/>
        <end position="148"/>
    </location>
</feature>
<gene>
    <name evidence="15" type="ORF">BZA70DRAFT_279853</name>
</gene>
<evidence type="ECO:0000313" key="16">
    <source>
        <dbReference type="Proteomes" id="UP001498771"/>
    </source>
</evidence>
<feature type="compositionally biased region" description="Basic and acidic residues" evidence="12">
    <location>
        <begin position="148"/>
        <end position="163"/>
    </location>
</feature>
<reference evidence="15 16" key="1">
    <citation type="submission" date="2024-03" db="EMBL/GenBank/DDBJ databases">
        <title>Genome-scale model development and genomic sequencing of the oleaginous clade Lipomyces.</title>
        <authorList>
            <consortium name="Lawrence Berkeley National Laboratory"/>
            <person name="Czajka J.J."/>
            <person name="Han Y."/>
            <person name="Kim J."/>
            <person name="Mondo S.J."/>
            <person name="Hofstad B.A."/>
            <person name="Robles A."/>
            <person name="Haridas S."/>
            <person name="Riley R."/>
            <person name="LaButti K."/>
            <person name="Pangilinan J."/>
            <person name="Andreopoulos W."/>
            <person name="Lipzen A."/>
            <person name="Yan J."/>
            <person name="Wang M."/>
            <person name="Ng V."/>
            <person name="Grigoriev I.V."/>
            <person name="Spatafora J.W."/>
            <person name="Magnuson J.K."/>
            <person name="Baker S.E."/>
            <person name="Pomraning K.R."/>
        </authorList>
    </citation>
    <scope>NUCLEOTIDE SEQUENCE [LARGE SCALE GENOMIC DNA]</scope>
    <source>
        <strain evidence="15 16">Phaff 52-87</strain>
    </source>
</reference>
<feature type="compositionally biased region" description="Low complexity" evidence="12">
    <location>
        <begin position="492"/>
        <end position="513"/>
    </location>
</feature>
<evidence type="ECO:0000256" key="5">
    <source>
        <dbReference type="ARBA" id="ARBA00018978"/>
    </source>
</evidence>
<dbReference type="PROSITE" id="PS50179">
    <property type="entry name" value="VHS"/>
    <property type="match status" value="1"/>
</dbReference>
<dbReference type="InterPro" id="IPR008942">
    <property type="entry name" value="ENTH_VHS"/>
</dbReference>
<keyword evidence="6 11" id="KW-0728">SH3 domain</keyword>
<dbReference type="Gene3D" id="2.30.30.40">
    <property type="entry name" value="SH3 Domains"/>
    <property type="match status" value="1"/>
</dbReference>
<evidence type="ECO:0000313" key="15">
    <source>
        <dbReference type="EMBL" id="KAK7204720.1"/>
    </source>
</evidence>
<dbReference type="PROSITE" id="PS50330">
    <property type="entry name" value="UIM"/>
    <property type="match status" value="1"/>
</dbReference>
<evidence type="ECO:0000256" key="11">
    <source>
        <dbReference type="PROSITE-ProRule" id="PRU00192"/>
    </source>
</evidence>
<comment type="subcellular location">
    <subcellularLocation>
        <location evidence="2">Endosome membrane</location>
        <topology evidence="2">Peripheral membrane protein</topology>
        <orientation evidence="2">Cytoplasmic side</orientation>
    </subcellularLocation>
</comment>
<dbReference type="PROSITE" id="PS50002">
    <property type="entry name" value="SH3"/>
    <property type="match status" value="1"/>
</dbReference>
<dbReference type="SUPFAM" id="SSF48464">
    <property type="entry name" value="ENTH/VHS domain"/>
    <property type="match status" value="1"/>
</dbReference>
<dbReference type="GeneID" id="90038368"/>
<feature type="compositionally biased region" description="Basic and acidic residues" evidence="12">
    <location>
        <begin position="178"/>
        <end position="195"/>
    </location>
</feature>
<evidence type="ECO:0000256" key="9">
    <source>
        <dbReference type="ARBA" id="ARBA00022927"/>
    </source>
</evidence>
<comment type="similarity">
    <text evidence="3">Belongs to the STAM family.</text>
</comment>
<dbReference type="PANTHER" id="PTHR45929:SF3">
    <property type="entry name" value="JAK PATHWAY SIGNAL TRANSDUCTION ADAPTOR MOLECULE"/>
    <property type="match status" value="1"/>
</dbReference>
<sequence>MFRASAAPSAIEDAVNKATDENLTSENWEYILAVCDKVNDHPDNGPQEAVAALQKRLTHRSANVQLYSLTLTDSLAQNCGTKMHRELASRAFTQTLVRISSDHTVHHTVKARLLEVMEELVKLFSGDHSLGIMADALNQVKSLNPRLHAPDKPERPAPRRQETTEDEELKMVLALSLEESKRQEEERRKAEEDQARPTASSSTAAPSSAANGVDAAPAAPDPTATISRVRALYDLAATEPGELSFKKGDVIFVLEAVYHDWWKGSLRGEVGIFPLNYVTPIPDPTAREIQQEAEEEAQVFAEARNVERLLALLSNPQSSESADSEELQNLYRQSISIRPKLIKLIDRYAQQKDELIELNERFSTALHKYDMMMESYVEQYRSPAGINRVPSMPLSRPLQQPQPTVAAGTMPGMAPYANSHMPSYAPTSSTPSVPPSSNPSYPSVLPPSVPPSTNGASSYPLVPQSTGGSAYPSVPQSSPYPAAPYTQTTGFAPAPTSTNYTSATSSNAPFFYN</sequence>
<name>A0ABR1F4F7_9ASCO</name>
<dbReference type="SMART" id="SM00288">
    <property type="entry name" value="VHS"/>
    <property type="match status" value="1"/>
</dbReference>
<evidence type="ECO:0000256" key="4">
    <source>
        <dbReference type="ARBA" id="ARBA00017923"/>
    </source>
</evidence>
<dbReference type="PANTHER" id="PTHR45929">
    <property type="entry name" value="JAK PATHWAY SIGNAL TRANSDUCTION ADAPTOR MOLECULE"/>
    <property type="match status" value="1"/>
</dbReference>
<dbReference type="Pfam" id="PF00018">
    <property type="entry name" value="SH3_1"/>
    <property type="match status" value="1"/>
</dbReference>
<evidence type="ECO:0000256" key="8">
    <source>
        <dbReference type="ARBA" id="ARBA00022753"/>
    </source>
</evidence>
<dbReference type="InterPro" id="IPR050670">
    <property type="entry name" value="STAM"/>
</dbReference>
<feature type="region of interest" description="Disordered" evidence="12">
    <location>
        <begin position="418"/>
        <end position="513"/>
    </location>
</feature>
<keyword evidence="16" id="KW-1185">Reference proteome</keyword>
<dbReference type="Pfam" id="PF00790">
    <property type="entry name" value="VHS"/>
    <property type="match status" value="1"/>
</dbReference>
<keyword evidence="9" id="KW-0653">Protein transport</keyword>
<dbReference type="CDD" id="cd11805">
    <property type="entry name" value="SH3_GRB2_like_C"/>
    <property type="match status" value="1"/>
</dbReference>
<feature type="region of interest" description="Disordered" evidence="12">
    <location>
        <begin position="143"/>
        <end position="221"/>
    </location>
</feature>
<dbReference type="InterPro" id="IPR002014">
    <property type="entry name" value="VHS_dom"/>
</dbReference>
<dbReference type="InterPro" id="IPR001452">
    <property type="entry name" value="SH3_domain"/>
</dbReference>
<protein>
    <recommendedName>
        <fullName evidence="4">Class E vacuolar protein-sorting machinery protein HSE1</fullName>
    </recommendedName>
    <alternativeName>
        <fullName evidence="5">Class E vacuolar protein-sorting machinery protein hse1</fullName>
    </alternativeName>
</protein>
<keyword evidence="8" id="KW-0967">Endosome</keyword>
<feature type="compositionally biased region" description="Polar residues" evidence="12">
    <location>
        <begin position="463"/>
        <end position="490"/>
    </location>
</feature>